<evidence type="ECO:0000313" key="3">
    <source>
        <dbReference type="WBParaSite" id="EEL_0000129501-mRNA-1"/>
    </source>
</evidence>
<evidence type="ECO:0000313" key="2">
    <source>
        <dbReference type="Proteomes" id="UP000050640"/>
    </source>
</evidence>
<keyword evidence="2" id="KW-1185">Reference proteome</keyword>
<dbReference type="SUPFAM" id="SSF49562">
    <property type="entry name" value="C2 domain (Calcium/lipid-binding domain, CaLB)"/>
    <property type="match status" value="1"/>
</dbReference>
<proteinExistence type="predicted"/>
<dbReference type="GO" id="GO:0005886">
    <property type="term" value="C:plasma membrane"/>
    <property type="evidence" value="ECO:0007669"/>
    <property type="project" value="TreeGrafter"/>
</dbReference>
<evidence type="ECO:0000259" key="1">
    <source>
        <dbReference type="SMART" id="SM00239"/>
    </source>
</evidence>
<dbReference type="GO" id="GO:0030276">
    <property type="term" value="F:clathrin binding"/>
    <property type="evidence" value="ECO:0007669"/>
    <property type="project" value="TreeGrafter"/>
</dbReference>
<dbReference type="InterPro" id="IPR035892">
    <property type="entry name" value="C2_domain_sf"/>
</dbReference>
<organism evidence="2 3">
    <name type="scientific">Elaeophora elaphi</name>
    <dbReference type="NCBI Taxonomy" id="1147741"/>
    <lineage>
        <taxon>Eukaryota</taxon>
        <taxon>Metazoa</taxon>
        <taxon>Ecdysozoa</taxon>
        <taxon>Nematoda</taxon>
        <taxon>Chromadorea</taxon>
        <taxon>Rhabditida</taxon>
        <taxon>Spirurina</taxon>
        <taxon>Spiruromorpha</taxon>
        <taxon>Filarioidea</taxon>
        <taxon>Onchocercidae</taxon>
        <taxon>Elaeophora</taxon>
    </lineage>
</organism>
<feature type="domain" description="C2" evidence="1">
    <location>
        <begin position="152"/>
        <end position="263"/>
    </location>
</feature>
<dbReference type="GO" id="GO:0005509">
    <property type="term" value="F:calcium ion binding"/>
    <property type="evidence" value="ECO:0007669"/>
    <property type="project" value="TreeGrafter"/>
</dbReference>
<dbReference type="GO" id="GO:0005544">
    <property type="term" value="F:calcium-dependent phospholipid binding"/>
    <property type="evidence" value="ECO:0007669"/>
    <property type="project" value="TreeGrafter"/>
</dbReference>
<dbReference type="Proteomes" id="UP000050640">
    <property type="component" value="Unplaced"/>
</dbReference>
<dbReference type="STRING" id="1147741.A0A0R3RII7"/>
<reference evidence="3" key="1">
    <citation type="submission" date="2017-02" db="UniProtKB">
        <authorList>
            <consortium name="WormBaseParasite"/>
        </authorList>
    </citation>
    <scope>IDENTIFICATION</scope>
</reference>
<name>A0A0R3RII7_9BILA</name>
<dbReference type="SMART" id="SM00239">
    <property type="entry name" value="C2"/>
    <property type="match status" value="1"/>
</dbReference>
<dbReference type="PANTHER" id="PTHR10024">
    <property type="entry name" value="SYNAPTOTAGMIN"/>
    <property type="match status" value="1"/>
</dbReference>
<dbReference type="AlphaFoldDB" id="A0A0R3RII7"/>
<dbReference type="Gene3D" id="2.60.40.150">
    <property type="entry name" value="C2 domain"/>
    <property type="match status" value="1"/>
</dbReference>
<dbReference type="GO" id="GO:0000149">
    <property type="term" value="F:SNARE binding"/>
    <property type="evidence" value="ECO:0007669"/>
    <property type="project" value="TreeGrafter"/>
</dbReference>
<protein>
    <submittedName>
        <fullName evidence="3">C2 domain-containing protein</fullName>
    </submittedName>
</protein>
<sequence length="285" mass="32858">MMDNFTSDHAMMRGFLNFQHNRRNTHSTQKRVHHDVHRGARSMSLLDRRGLITAPRFPSRKSSISPLPHHKRQDVDSADTVAMLMHLLEKDDEDDPLCAMFLPTVASTDRSTHTPVLWQHLQRTVPLPVRPFSQNSVGKVLLTLRYHLVKNRLIVDIIQVKDIAGRQNCDIFLSVQLLQSCRILERHETSSKRLAPNIYFKKTMEFNVPFALFYSNDTNLLIKVCQETKKADEIGHFVIGPQGNSTGVQHWRRIFSTPNISFSAWHTLTSAIRLPNKFSNCDFHN</sequence>
<dbReference type="GO" id="GO:0070382">
    <property type="term" value="C:exocytic vesicle"/>
    <property type="evidence" value="ECO:0007669"/>
    <property type="project" value="TreeGrafter"/>
</dbReference>
<accession>A0A0R3RII7</accession>
<dbReference type="GO" id="GO:0017156">
    <property type="term" value="P:calcium-ion regulated exocytosis"/>
    <property type="evidence" value="ECO:0007669"/>
    <property type="project" value="TreeGrafter"/>
</dbReference>
<dbReference type="InterPro" id="IPR000008">
    <property type="entry name" value="C2_dom"/>
</dbReference>
<dbReference type="WBParaSite" id="EEL_0000129501-mRNA-1">
    <property type="protein sequence ID" value="EEL_0000129501-mRNA-1"/>
    <property type="gene ID" value="EEL_0000129501"/>
</dbReference>
<dbReference type="GO" id="GO:0001786">
    <property type="term" value="F:phosphatidylserine binding"/>
    <property type="evidence" value="ECO:0007669"/>
    <property type="project" value="TreeGrafter"/>
</dbReference>